<dbReference type="GO" id="GO:0005886">
    <property type="term" value="C:plasma membrane"/>
    <property type="evidence" value="ECO:0007669"/>
    <property type="project" value="UniProtKB-SubCell"/>
</dbReference>
<name>A0A3M4Q426_9PSED</name>
<protein>
    <recommendedName>
        <fullName evidence="7">RDD domain-containing protein</fullName>
    </recommendedName>
</protein>
<reference evidence="8 9" key="1">
    <citation type="submission" date="2018-08" db="EMBL/GenBank/DDBJ databases">
        <title>Recombination of ecologically and evolutionarily significant loci maintains genetic cohesion in the Pseudomonas syringae species complex.</title>
        <authorList>
            <person name="Dillon M."/>
            <person name="Thakur S."/>
            <person name="Almeida R.N.D."/>
            <person name="Weir B.S."/>
            <person name="Guttman D.S."/>
        </authorList>
    </citation>
    <scope>NUCLEOTIDE SEQUENCE [LARGE SCALE GENOMIC DNA]</scope>
    <source>
        <strain evidence="8 9">ICMP 11288</strain>
    </source>
</reference>
<dbReference type="InterPro" id="IPR010432">
    <property type="entry name" value="RDD"/>
</dbReference>
<feature type="transmembrane region" description="Helical" evidence="6">
    <location>
        <begin position="92"/>
        <end position="110"/>
    </location>
</feature>
<evidence type="ECO:0000256" key="5">
    <source>
        <dbReference type="ARBA" id="ARBA00023136"/>
    </source>
</evidence>
<evidence type="ECO:0000313" key="8">
    <source>
        <dbReference type="EMBL" id="RMQ85177.1"/>
    </source>
</evidence>
<evidence type="ECO:0000256" key="1">
    <source>
        <dbReference type="ARBA" id="ARBA00004651"/>
    </source>
</evidence>
<proteinExistence type="predicted"/>
<dbReference type="Proteomes" id="UP000277179">
    <property type="component" value="Unassembled WGS sequence"/>
</dbReference>
<evidence type="ECO:0000259" key="7">
    <source>
        <dbReference type="Pfam" id="PF06271"/>
    </source>
</evidence>
<comment type="subcellular location">
    <subcellularLocation>
        <location evidence="1">Cell membrane</location>
        <topology evidence="1">Multi-pass membrane protein</topology>
    </subcellularLocation>
</comment>
<keyword evidence="3 6" id="KW-0812">Transmembrane</keyword>
<dbReference type="AlphaFoldDB" id="A0A3M4Q426"/>
<evidence type="ECO:0000256" key="4">
    <source>
        <dbReference type="ARBA" id="ARBA00022989"/>
    </source>
</evidence>
<keyword evidence="4 6" id="KW-1133">Transmembrane helix</keyword>
<evidence type="ECO:0000256" key="3">
    <source>
        <dbReference type="ARBA" id="ARBA00022692"/>
    </source>
</evidence>
<organism evidence="8 9">
    <name type="scientific">Pseudomonas salomonii</name>
    <dbReference type="NCBI Taxonomy" id="191391"/>
    <lineage>
        <taxon>Bacteria</taxon>
        <taxon>Pseudomonadati</taxon>
        <taxon>Pseudomonadota</taxon>
        <taxon>Gammaproteobacteria</taxon>
        <taxon>Pseudomonadales</taxon>
        <taxon>Pseudomonadaceae</taxon>
        <taxon>Pseudomonas</taxon>
    </lineage>
</organism>
<keyword evidence="2" id="KW-1003">Cell membrane</keyword>
<dbReference type="InterPro" id="IPR051791">
    <property type="entry name" value="Pra-immunoreactive"/>
</dbReference>
<comment type="caution">
    <text evidence="8">The sequence shown here is derived from an EMBL/GenBank/DDBJ whole genome shotgun (WGS) entry which is preliminary data.</text>
</comment>
<feature type="transmembrane region" description="Helical" evidence="6">
    <location>
        <begin position="139"/>
        <end position="161"/>
    </location>
</feature>
<feature type="domain" description="RDD" evidence="7">
    <location>
        <begin position="39"/>
        <end position="173"/>
    </location>
</feature>
<evidence type="ECO:0000313" key="9">
    <source>
        <dbReference type="Proteomes" id="UP000277179"/>
    </source>
</evidence>
<dbReference type="PANTHER" id="PTHR36115">
    <property type="entry name" value="PROLINE-RICH ANTIGEN HOMOLOG-RELATED"/>
    <property type="match status" value="1"/>
</dbReference>
<feature type="transmembrane region" description="Helical" evidence="6">
    <location>
        <begin position="47"/>
        <end position="72"/>
    </location>
</feature>
<sequence>MVTSGAFLCAFARKMAFFSRETAMPKPLLSPQGEFPAVGLGRRLAAMFYDFLLCTALLIVTAFIYKLVWMAFIGEARMRTLTESGALDGDPLLSTILFFVLFGFFAKFWTHSGQTLGMQVWGVRVQNADGSRISLWQALLRFVVAIASWLCVGLGFVWSVFDKRKRSWHDIYSDTQLVQIPKQKK</sequence>
<keyword evidence="5 6" id="KW-0472">Membrane</keyword>
<dbReference type="PANTHER" id="PTHR36115:SF10">
    <property type="entry name" value="RDD DOMAIN-CONTAINING PROTEIN"/>
    <property type="match status" value="1"/>
</dbReference>
<gene>
    <name evidence="8" type="ORF">ALP97_03232</name>
</gene>
<dbReference type="EMBL" id="RBRL01000327">
    <property type="protein sequence ID" value="RMQ85177.1"/>
    <property type="molecule type" value="Genomic_DNA"/>
</dbReference>
<evidence type="ECO:0000256" key="6">
    <source>
        <dbReference type="SAM" id="Phobius"/>
    </source>
</evidence>
<evidence type="ECO:0000256" key="2">
    <source>
        <dbReference type="ARBA" id="ARBA00022475"/>
    </source>
</evidence>
<dbReference type="Pfam" id="PF06271">
    <property type="entry name" value="RDD"/>
    <property type="match status" value="1"/>
</dbReference>
<accession>A0A3M4Q426</accession>